<sequence>MWAACELGLSLLPNFPKGSGKVKTPEKFLLPVYFEPLSQTAWTDYIPTSLAKKLKSGKGGQRSATSSLEFSDLLEVQPPGDMRVDAEDEESEASEEMEEEKNIMEVDEYEDQENVITYHGSLDDSTVGLRITIIIIIIIIMNCGSIFLYPSTYVPPTA</sequence>
<keyword evidence="2" id="KW-0812">Transmembrane</keyword>
<keyword evidence="2" id="KW-0472">Membrane</keyword>
<protein>
    <submittedName>
        <fullName evidence="3">Uncharacterized protein</fullName>
    </submittedName>
</protein>
<name>A0A7R9DHB2_TIMCR</name>
<proteinExistence type="predicted"/>
<dbReference type="EMBL" id="OC323843">
    <property type="protein sequence ID" value="CAD7413621.1"/>
    <property type="molecule type" value="Genomic_DNA"/>
</dbReference>
<evidence type="ECO:0000256" key="1">
    <source>
        <dbReference type="SAM" id="MobiDB-lite"/>
    </source>
</evidence>
<feature type="region of interest" description="Disordered" evidence="1">
    <location>
        <begin position="79"/>
        <end position="101"/>
    </location>
</feature>
<keyword evidence="2" id="KW-1133">Transmembrane helix</keyword>
<accession>A0A7R9DHB2</accession>
<feature type="compositionally biased region" description="Acidic residues" evidence="1">
    <location>
        <begin position="86"/>
        <end position="101"/>
    </location>
</feature>
<organism evidence="3">
    <name type="scientific">Timema cristinae</name>
    <name type="common">Walking stick</name>
    <dbReference type="NCBI Taxonomy" id="61476"/>
    <lineage>
        <taxon>Eukaryota</taxon>
        <taxon>Metazoa</taxon>
        <taxon>Ecdysozoa</taxon>
        <taxon>Arthropoda</taxon>
        <taxon>Hexapoda</taxon>
        <taxon>Insecta</taxon>
        <taxon>Pterygota</taxon>
        <taxon>Neoptera</taxon>
        <taxon>Polyneoptera</taxon>
        <taxon>Phasmatodea</taxon>
        <taxon>Timematodea</taxon>
        <taxon>Timematoidea</taxon>
        <taxon>Timematidae</taxon>
        <taxon>Timema</taxon>
    </lineage>
</organism>
<dbReference type="AlphaFoldDB" id="A0A7R9DHB2"/>
<evidence type="ECO:0000313" key="3">
    <source>
        <dbReference type="EMBL" id="CAD7413621.1"/>
    </source>
</evidence>
<reference evidence="3" key="1">
    <citation type="submission" date="2020-11" db="EMBL/GenBank/DDBJ databases">
        <authorList>
            <person name="Tran Van P."/>
        </authorList>
    </citation>
    <scope>NUCLEOTIDE SEQUENCE</scope>
</reference>
<evidence type="ECO:0000256" key="2">
    <source>
        <dbReference type="SAM" id="Phobius"/>
    </source>
</evidence>
<feature type="transmembrane region" description="Helical" evidence="2">
    <location>
        <begin position="127"/>
        <end position="149"/>
    </location>
</feature>
<gene>
    <name evidence="3" type="ORF">TCEB3V08_LOCUS11821</name>
</gene>